<keyword evidence="2" id="KW-1185">Reference proteome</keyword>
<gene>
    <name evidence="1" type="ORF">CERSUDRAFT_117425</name>
</gene>
<accession>M2R4S0</accession>
<name>M2R4S0_CERS8</name>
<sequence>MLSPSMPRDHITFCTCRPTRPCPALSAQMRWAFYHYCLSLPPPPPCSVRAPAPVRGFTSRSCT</sequence>
<dbReference type="HOGENOM" id="CLU_2885565_0_0_1"/>
<proteinExistence type="predicted"/>
<dbReference type="EMBL" id="KB445804">
    <property type="protein sequence ID" value="EMD33896.1"/>
    <property type="molecule type" value="Genomic_DNA"/>
</dbReference>
<organism evidence="1 2">
    <name type="scientific">Ceriporiopsis subvermispora (strain B)</name>
    <name type="common">White-rot fungus</name>
    <name type="synonym">Gelatoporia subvermispora</name>
    <dbReference type="NCBI Taxonomy" id="914234"/>
    <lineage>
        <taxon>Eukaryota</taxon>
        <taxon>Fungi</taxon>
        <taxon>Dikarya</taxon>
        <taxon>Basidiomycota</taxon>
        <taxon>Agaricomycotina</taxon>
        <taxon>Agaricomycetes</taxon>
        <taxon>Polyporales</taxon>
        <taxon>Gelatoporiaceae</taxon>
        <taxon>Gelatoporia</taxon>
    </lineage>
</organism>
<evidence type="ECO:0000313" key="1">
    <source>
        <dbReference type="EMBL" id="EMD33896.1"/>
    </source>
</evidence>
<reference evidence="1 2" key="1">
    <citation type="journal article" date="2012" name="Proc. Natl. Acad. Sci. U.S.A.">
        <title>Comparative genomics of Ceriporiopsis subvermispora and Phanerochaete chrysosporium provide insight into selective ligninolysis.</title>
        <authorList>
            <person name="Fernandez-Fueyo E."/>
            <person name="Ruiz-Duenas F.J."/>
            <person name="Ferreira P."/>
            <person name="Floudas D."/>
            <person name="Hibbett D.S."/>
            <person name="Canessa P."/>
            <person name="Larrondo L.F."/>
            <person name="James T.Y."/>
            <person name="Seelenfreund D."/>
            <person name="Lobos S."/>
            <person name="Polanco R."/>
            <person name="Tello M."/>
            <person name="Honda Y."/>
            <person name="Watanabe T."/>
            <person name="Watanabe T."/>
            <person name="Ryu J.S."/>
            <person name="Kubicek C.P."/>
            <person name="Schmoll M."/>
            <person name="Gaskell J."/>
            <person name="Hammel K.E."/>
            <person name="St John F.J."/>
            <person name="Vanden Wymelenberg A."/>
            <person name="Sabat G."/>
            <person name="Splinter BonDurant S."/>
            <person name="Syed K."/>
            <person name="Yadav J.S."/>
            <person name="Doddapaneni H."/>
            <person name="Subramanian V."/>
            <person name="Lavin J.L."/>
            <person name="Oguiza J.A."/>
            <person name="Perez G."/>
            <person name="Pisabarro A.G."/>
            <person name="Ramirez L."/>
            <person name="Santoyo F."/>
            <person name="Master E."/>
            <person name="Coutinho P.M."/>
            <person name="Henrissat B."/>
            <person name="Lombard V."/>
            <person name="Magnuson J.K."/>
            <person name="Kuees U."/>
            <person name="Hori C."/>
            <person name="Igarashi K."/>
            <person name="Samejima M."/>
            <person name="Held B.W."/>
            <person name="Barry K.W."/>
            <person name="LaButti K.M."/>
            <person name="Lapidus A."/>
            <person name="Lindquist E.A."/>
            <person name="Lucas S.M."/>
            <person name="Riley R."/>
            <person name="Salamov A.A."/>
            <person name="Hoffmeister D."/>
            <person name="Schwenk D."/>
            <person name="Hadar Y."/>
            <person name="Yarden O."/>
            <person name="de Vries R.P."/>
            <person name="Wiebenga A."/>
            <person name="Stenlid J."/>
            <person name="Eastwood D."/>
            <person name="Grigoriev I.V."/>
            <person name="Berka R.M."/>
            <person name="Blanchette R.A."/>
            <person name="Kersten P."/>
            <person name="Martinez A.T."/>
            <person name="Vicuna R."/>
            <person name="Cullen D."/>
        </authorList>
    </citation>
    <scope>NUCLEOTIDE SEQUENCE [LARGE SCALE GENOMIC DNA]</scope>
    <source>
        <strain evidence="1 2">B</strain>
    </source>
</reference>
<dbReference type="AlphaFoldDB" id="M2R4S0"/>
<protein>
    <submittedName>
        <fullName evidence="1">Uncharacterized protein</fullName>
    </submittedName>
</protein>
<dbReference type="Proteomes" id="UP000016930">
    <property type="component" value="Unassembled WGS sequence"/>
</dbReference>
<evidence type="ECO:0000313" key="2">
    <source>
        <dbReference type="Proteomes" id="UP000016930"/>
    </source>
</evidence>